<proteinExistence type="predicted"/>
<keyword evidence="2" id="KW-1185">Reference proteome</keyword>
<evidence type="ECO:0000256" key="1">
    <source>
        <dbReference type="SAM" id="MobiDB-lite"/>
    </source>
</evidence>
<feature type="compositionally biased region" description="Low complexity" evidence="1">
    <location>
        <begin position="56"/>
        <end position="81"/>
    </location>
</feature>
<dbReference type="WBParaSite" id="Csp11.Scaffold630.g19815.t1">
    <property type="protein sequence ID" value="Csp11.Scaffold630.g19815.t1"/>
    <property type="gene ID" value="Csp11.Scaffold630.g19815"/>
</dbReference>
<dbReference type="STRING" id="1561998.A0A1I7UVP4"/>
<dbReference type="eggNOG" id="ENOG502R8K8">
    <property type="taxonomic scope" value="Eukaryota"/>
</dbReference>
<accession>A0A1I7UVP4</accession>
<evidence type="ECO:0000313" key="3">
    <source>
        <dbReference type="WBParaSite" id="Csp11.Scaffold630.g19815.t1"/>
    </source>
</evidence>
<evidence type="ECO:0000313" key="2">
    <source>
        <dbReference type="Proteomes" id="UP000095282"/>
    </source>
</evidence>
<name>A0A1I7UVP4_9PELO</name>
<dbReference type="AlphaFoldDB" id="A0A1I7UVP4"/>
<organism evidence="2 3">
    <name type="scientific">Caenorhabditis tropicalis</name>
    <dbReference type="NCBI Taxonomy" id="1561998"/>
    <lineage>
        <taxon>Eukaryota</taxon>
        <taxon>Metazoa</taxon>
        <taxon>Ecdysozoa</taxon>
        <taxon>Nematoda</taxon>
        <taxon>Chromadorea</taxon>
        <taxon>Rhabditida</taxon>
        <taxon>Rhabditina</taxon>
        <taxon>Rhabditomorpha</taxon>
        <taxon>Rhabditoidea</taxon>
        <taxon>Rhabditidae</taxon>
        <taxon>Peloderinae</taxon>
        <taxon>Caenorhabditis</taxon>
    </lineage>
</organism>
<sequence length="441" mass="50334">MVPVVFPTLLPDADPNLVEFCKNLLFASHHKECTSTSELLQKVVALKCIQDNSTMSTMASSSDPCCSSSTGESSSSSMMDTSETVERPSLSITSTPVFFNSLTAVLNNLSKAGVDPIVAEGIALDRLCSPSANPLSVMSKVVINGVAIYPVDETISTFVKNVLKRLHDHENFTMDGAPYPFDVKSALRYSEHLHSQIPPLGTINPPHIAHEQSITFAAMARFIAMHELNIDLKLLFPVESHLLDEHAYYSAAFWTYREAFKSFYYPKMPAPLPQKYQLTPAHRQILSRYWNSGNRHVTATECMLLSRRCLGLAPYQIYGYFDKRRRKEYNRYRGLKDDETLALETTQVWRKLRDMKQNGDDDYSGDEDDELFQREFISKDDTTKLNLLWDMGHRKPSRNECELLAADLQMDNGEQIFAFFEDRRWREEYQSRKRTASSSRK</sequence>
<feature type="region of interest" description="Disordered" evidence="1">
    <location>
        <begin position="55"/>
        <end position="81"/>
    </location>
</feature>
<reference evidence="3" key="1">
    <citation type="submission" date="2016-11" db="UniProtKB">
        <authorList>
            <consortium name="WormBaseParasite"/>
        </authorList>
    </citation>
    <scope>IDENTIFICATION</scope>
</reference>
<protein>
    <submittedName>
        <fullName evidence="3">Homeobox domain-containing protein</fullName>
    </submittedName>
</protein>
<dbReference type="Proteomes" id="UP000095282">
    <property type="component" value="Unplaced"/>
</dbReference>